<feature type="region of interest" description="Disordered" evidence="2">
    <location>
        <begin position="185"/>
        <end position="222"/>
    </location>
</feature>
<keyword evidence="6" id="KW-1185">Reference proteome</keyword>
<evidence type="ECO:0000313" key="6">
    <source>
        <dbReference type="Proteomes" id="UP001497457"/>
    </source>
</evidence>
<evidence type="ECO:0000259" key="3">
    <source>
        <dbReference type="PROSITE" id="PS50090"/>
    </source>
</evidence>
<evidence type="ECO:0000256" key="2">
    <source>
        <dbReference type="SAM" id="MobiDB-lite"/>
    </source>
</evidence>
<evidence type="ECO:0000313" key="5">
    <source>
        <dbReference type="EMBL" id="CAL5060852.1"/>
    </source>
</evidence>
<sequence length="350" mass="38450">MPQLAAADAFFVLEFIAGNRCIPHAVFAALLASLPSSSSPRTSPRLRKALVLRSLHAALDSSCSFITTLRNARRVLADPDAAACFPNQLSFAEYEEDDGGDWAAAAVADLKRLLDYEWANLPPSTLELAADRLAGHRPLKTGATAGHANREKLRLLGNLWVIHAVGESTERDILAKLMQDASASHLPIPPEAADNPNDANEADVAGRTNGADHAQQGTAGHQTVSIEGAQGVQLPEEYVPATNKRNLMEKHANAYTYEWDGLGDSDDGRPVGKRQLPPFERKSHPSPACAHKIRKKWSEIEEKTLLEGVEKYGKGNWKDIKMAYPDVFQERSTIDLKDKFRNMERYHESA</sequence>
<dbReference type="InterPro" id="IPR009057">
    <property type="entry name" value="Homeodomain-like_sf"/>
</dbReference>
<evidence type="ECO:0000256" key="1">
    <source>
        <dbReference type="ARBA" id="ARBA00023125"/>
    </source>
</evidence>
<dbReference type="PROSITE" id="PS50090">
    <property type="entry name" value="MYB_LIKE"/>
    <property type="match status" value="1"/>
</dbReference>
<dbReference type="PANTHER" id="PTHR46993:SF14">
    <property type="entry name" value="OS07G0695900 PROTEIN"/>
    <property type="match status" value="1"/>
</dbReference>
<feature type="domain" description="Myb-like" evidence="3">
    <location>
        <begin position="294"/>
        <end position="344"/>
    </location>
</feature>
<feature type="domain" description="HTH myb-type" evidence="4">
    <location>
        <begin position="292"/>
        <end position="348"/>
    </location>
</feature>
<dbReference type="Gene3D" id="1.10.246.220">
    <property type="match status" value="1"/>
</dbReference>
<accession>A0ABC9ER68</accession>
<dbReference type="InterPro" id="IPR001005">
    <property type="entry name" value="SANT/Myb"/>
</dbReference>
<dbReference type="GO" id="GO:0003677">
    <property type="term" value="F:DNA binding"/>
    <property type="evidence" value="ECO:0007669"/>
    <property type="project" value="UniProtKB-KW"/>
</dbReference>
<reference evidence="6" key="1">
    <citation type="submission" date="2024-06" db="EMBL/GenBank/DDBJ databases">
        <authorList>
            <person name="Ryan C."/>
        </authorList>
    </citation>
    <scope>NUCLEOTIDE SEQUENCE [LARGE SCALE GENOMIC DNA]</scope>
</reference>
<reference evidence="5 6" key="2">
    <citation type="submission" date="2024-10" db="EMBL/GenBank/DDBJ databases">
        <authorList>
            <person name="Ryan C."/>
        </authorList>
    </citation>
    <scope>NUCLEOTIDE SEQUENCE [LARGE SCALE GENOMIC DNA]</scope>
</reference>
<dbReference type="PANTHER" id="PTHR46993">
    <property type="entry name" value="MYB TRANSCRIPTION FACTOR"/>
    <property type="match status" value="1"/>
</dbReference>
<dbReference type="Proteomes" id="UP001497457">
    <property type="component" value="Chromosome 5rd"/>
</dbReference>
<feature type="compositionally biased region" description="Low complexity" evidence="2">
    <location>
        <begin position="191"/>
        <end position="203"/>
    </location>
</feature>
<proteinExistence type="predicted"/>
<dbReference type="PROSITE" id="PS51294">
    <property type="entry name" value="HTH_MYB"/>
    <property type="match status" value="1"/>
</dbReference>
<dbReference type="SMART" id="SM00717">
    <property type="entry name" value="SANT"/>
    <property type="match status" value="1"/>
</dbReference>
<dbReference type="SUPFAM" id="SSF46689">
    <property type="entry name" value="Homeodomain-like"/>
    <property type="match status" value="1"/>
</dbReference>
<protein>
    <submittedName>
        <fullName evidence="5">Uncharacterized protein</fullName>
    </submittedName>
</protein>
<evidence type="ECO:0000259" key="4">
    <source>
        <dbReference type="PROSITE" id="PS51294"/>
    </source>
</evidence>
<name>A0ABC9ER68_9POAL</name>
<dbReference type="Pfam" id="PF00249">
    <property type="entry name" value="Myb_DNA-binding"/>
    <property type="match status" value="1"/>
</dbReference>
<gene>
    <name evidence="5" type="ORF">URODEC1_LOCUS97386</name>
</gene>
<dbReference type="CDD" id="cd11660">
    <property type="entry name" value="SANT_TRF"/>
    <property type="match status" value="1"/>
</dbReference>
<keyword evidence="1" id="KW-0238">DNA-binding</keyword>
<dbReference type="InterPro" id="IPR017930">
    <property type="entry name" value="Myb_dom"/>
</dbReference>
<organism evidence="5 6">
    <name type="scientific">Urochloa decumbens</name>
    <dbReference type="NCBI Taxonomy" id="240449"/>
    <lineage>
        <taxon>Eukaryota</taxon>
        <taxon>Viridiplantae</taxon>
        <taxon>Streptophyta</taxon>
        <taxon>Embryophyta</taxon>
        <taxon>Tracheophyta</taxon>
        <taxon>Spermatophyta</taxon>
        <taxon>Magnoliopsida</taxon>
        <taxon>Liliopsida</taxon>
        <taxon>Poales</taxon>
        <taxon>Poaceae</taxon>
        <taxon>PACMAD clade</taxon>
        <taxon>Panicoideae</taxon>
        <taxon>Panicodae</taxon>
        <taxon>Paniceae</taxon>
        <taxon>Melinidinae</taxon>
        <taxon>Urochloa</taxon>
    </lineage>
</organism>
<dbReference type="AlphaFoldDB" id="A0ABC9ER68"/>
<dbReference type="EMBL" id="OZ075115">
    <property type="protein sequence ID" value="CAL5060852.1"/>
    <property type="molecule type" value="Genomic_DNA"/>
</dbReference>